<reference evidence="1" key="1">
    <citation type="journal article" date="2020" name="mSystems">
        <title>Genome- and Community-Level Interaction Insights into Carbon Utilization and Element Cycling Functions of Hydrothermarchaeota in Hydrothermal Sediment.</title>
        <authorList>
            <person name="Zhou Z."/>
            <person name="Liu Y."/>
            <person name="Xu W."/>
            <person name="Pan J."/>
            <person name="Luo Z.H."/>
            <person name="Li M."/>
        </authorList>
    </citation>
    <scope>NUCLEOTIDE SEQUENCE [LARGE SCALE GENOMIC DNA]</scope>
    <source>
        <strain evidence="1">SpSt-1071</strain>
    </source>
</reference>
<sequence>MFGIKTENPILRWRKTMPASTEERIYRWAEELIHNPDALTNLVFLALLPLQAEALYGWTNERGLGLPRLLDESLPKPIREELLEEKALPRPGNNPMVEIDLARVPAVSFPWKDARMLGVVEIIKTWRYHADNHRACLYRPLGVAFFYNGLHSGSIGVLRRMGVLPAEEINLEPAFQAGLTVAWEEGHPVAVLPTRWGRTLKEPFPHPSYGLLWALARLFWDNGVSL</sequence>
<gene>
    <name evidence="1" type="ORF">ENM28_05985</name>
</gene>
<dbReference type="Pfam" id="PF20457">
    <property type="entry name" value="DUF6710"/>
    <property type="match status" value="1"/>
</dbReference>
<dbReference type="EMBL" id="DRXE01000222">
    <property type="protein sequence ID" value="HHM68240.1"/>
    <property type="molecule type" value="Genomic_DNA"/>
</dbReference>
<name>A0A7C5REU0_9DEIN</name>
<comment type="caution">
    <text evidence="1">The sequence shown here is derived from an EMBL/GenBank/DDBJ whole genome shotgun (WGS) entry which is preliminary data.</text>
</comment>
<organism evidence="1">
    <name type="scientific">Thermus caliditerrae</name>
    <dbReference type="NCBI Taxonomy" id="1330700"/>
    <lineage>
        <taxon>Bacteria</taxon>
        <taxon>Thermotogati</taxon>
        <taxon>Deinococcota</taxon>
        <taxon>Deinococci</taxon>
        <taxon>Thermales</taxon>
        <taxon>Thermaceae</taxon>
        <taxon>Thermus</taxon>
    </lineage>
</organism>
<dbReference type="AlphaFoldDB" id="A0A7C5REU0"/>
<proteinExistence type="predicted"/>
<protein>
    <submittedName>
        <fullName evidence="1">Uncharacterized protein</fullName>
    </submittedName>
</protein>
<accession>A0A7C5REU0</accession>
<evidence type="ECO:0000313" key="1">
    <source>
        <dbReference type="EMBL" id="HHM68240.1"/>
    </source>
</evidence>
<dbReference type="InterPro" id="IPR046556">
    <property type="entry name" value="DUF6710"/>
</dbReference>